<dbReference type="OrthoDB" id="10029135at2759"/>
<comment type="caution">
    <text evidence="5">The sequence shown here is derived from an EMBL/GenBank/DDBJ whole genome shotgun (WGS) entry which is preliminary data.</text>
</comment>
<organism evidence="5 6">
    <name type="scientific">Chloebia gouldiae</name>
    <name type="common">Gouldian finch</name>
    <name type="synonym">Erythrura gouldiae</name>
    <dbReference type="NCBI Taxonomy" id="44316"/>
    <lineage>
        <taxon>Eukaryota</taxon>
        <taxon>Metazoa</taxon>
        <taxon>Chordata</taxon>
        <taxon>Craniata</taxon>
        <taxon>Vertebrata</taxon>
        <taxon>Euteleostomi</taxon>
        <taxon>Archelosauria</taxon>
        <taxon>Archosauria</taxon>
        <taxon>Dinosauria</taxon>
        <taxon>Saurischia</taxon>
        <taxon>Theropoda</taxon>
        <taxon>Coelurosauria</taxon>
        <taxon>Aves</taxon>
        <taxon>Neognathae</taxon>
        <taxon>Neoaves</taxon>
        <taxon>Telluraves</taxon>
        <taxon>Australaves</taxon>
        <taxon>Passeriformes</taxon>
        <taxon>Passeroidea</taxon>
        <taxon>Passeridae</taxon>
        <taxon>Chloebia</taxon>
    </lineage>
</organism>
<name>A0A3L8SLT3_CHLGU</name>
<dbReference type="PROSITE" id="PS50268">
    <property type="entry name" value="CADHERIN_2"/>
    <property type="match status" value="1"/>
</dbReference>
<keyword evidence="2" id="KW-0472">Membrane</keyword>
<dbReference type="FunFam" id="2.60.40.60:FF:000048">
    <property type="entry name" value="protocadherin-15 isoform X1"/>
    <property type="match status" value="1"/>
</dbReference>
<dbReference type="GO" id="GO:0007156">
    <property type="term" value="P:homophilic cell adhesion via plasma membrane adhesion molecules"/>
    <property type="evidence" value="ECO:0007669"/>
    <property type="project" value="InterPro"/>
</dbReference>
<feature type="domain" description="Cadherin" evidence="4">
    <location>
        <begin position="2"/>
        <end position="76"/>
    </location>
</feature>
<dbReference type="AlphaFoldDB" id="A0A3L8SLT3"/>
<dbReference type="GO" id="GO:0016020">
    <property type="term" value="C:membrane"/>
    <property type="evidence" value="ECO:0007669"/>
    <property type="project" value="UniProtKB-SubCell"/>
</dbReference>
<dbReference type="Proteomes" id="UP000276834">
    <property type="component" value="Unassembled WGS sequence"/>
</dbReference>
<dbReference type="InterPro" id="IPR015919">
    <property type="entry name" value="Cadherin-like_sf"/>
</dbReference>
<dbReference type="EMBL" id="QUSF01000014">
    <property type="protein sequence ID" value="RLW04077.1"/>
    <property type="molecule type" value="Genomic_DNA"/>
</dbReference>
<reference evidence="5 6" key="1">
    <citation type="journal article" date="2018" name="Proc. R. Soc. B">
        <title>A non-coding region near Follistatin controls head colour polymorphism in the Gouldian finch.</title>
        <authorList>
            <person name="Toomey M.B."/>
            <person name="Marques C.I."/>
            <person name="Andrade P."/>
            <person name="Araujo P.M."/>
            <person name="Sabatino S."/>
            <person name="Gazda M.A."/>
            <person name="Afonso S."/>
            <person name="Lopes R.J."/>
            <person name="Corbo J.C."/>
            <person name="Carneiro M."/>
        </authorList>
    </citation>
    <scope>NUCLEOTIDE SEQUENCE [LARGE SCALE GENOMIC DNA]</scope>
    <source>
        <strain evidence="5">Red01</strain>
        <tissue evidence="5">Muscle</tissue>
    </source>
</reference>
<dbReference type="CDD" id="cd11304">
    <property type="entry name" value="Cadherin_repeat"/>
    <property type="match status" value="1"/>
</dbReference>
<evidence type="ECO:0000313" key="5">
    <source>
        <dbReference type="EMBL" id="RLW04077.1"/>
    </source>
</evidence>
<evidence type="ECO:0000256" key="2">
    <source>
        <dbReference type="ARBA" id="ARBA00023136"/>
    </source>
</evidence>
<evidence type="ECO:0000313" key="6">
    <source>
        <dbReference type="Proteomes" id="UP000276834"/>
    </source>
</evidence>
<feature type="non-terminal residue" evidence="5">
    <location>
        <position position="1"/>
    </location>
</feature>
<evidence type="ECO:0000259" key="4">
    <source>
        <dbReference type="PROSITE" id="PS50268"/>
    </source>
</evidence>
<dbReference type="GO" id="GO:0005509">
    <property type="term" value="F:calcium ion binding"/>
    <property type="evidence" value="ECO:0007669"/>
    <property type="project" value="UniProtKB-UniRule"/>
</dbReference>
<dbReference type="Gene3D" id="2.60.40.60">
    <property type="entry name" value="Cadherins"/>
    <property type="match status" value="1"/>
</dbReference>
<dbReference type="SUPFAM" id="SSF49313">
    <property type="entry name" value="Cadherin-like"/>
    <property type="match status" value="1"/>
</dbReference>
<comment type="subcellular location">
    <subcellularLocation>
        <location evidence="1">Membrane</location>
    </subcellularLocation>
</comment>
<dbReference type="InterPro" id="IPR002126">
    <property type="entry name" value="Cadherin-like_dom"/>
</dbReference>
<sequence>LTPVGTTIFTGFSGNNGAIDIDDGPNGQIEYVIQYNPNDKTSNRTFDIPLTLSGAVVLRERLNYEEKTRYFVIVQANVSINLLKATCS</sequence>
<protein>
    <recommendedName>
        <fullName evidence="4">Cadherin domain-containing protein</fullName>
    </recommendedName>
</protein>
<keyword evidence="6" id="KW-1185">Reference proteome</keyword>
<accession>A0A3L8SLT3</accession>
<proteinExistence type="predicted"/>
<keyword evidence="3" id="KW-0106">Calcium</keyword>
<gene>
    <name evidence="5" type="ORF">DV515_00006173</name>
</gene>
<evidence type="ECO:0000256" key="3">
    <source>
        <dbReference type="PROSITE-ProRule" id="PRU00043"/>
    </source>
</evidence>
<evidence type="ECO:0000256" key="1">
    <source>
        <dbReference type="ARBA" id="ARBA00004370"/>
    </source>
</evidence>